<organism evidence="2 3">
    <name type="scientific">Rufibacter roseus</name>
    <dbReference type="NCBI Taxonomy" id="1567108"/>
    <lineage>
        <taxon>Bacteria</taxon>
        <taxon>Pseudomonadati</taxon>
        <taxon>Bacteroidota</taxon>
        <taxon>Cytophagia</taxon>
        <taxon>Cytophagales</taxon>
        <taxon>Hymenobacteraceae</taxon>
        <taxon>Rufibacter</taxon>
    </lineage>
</organism>
<gene>
    <name evidence="2" type="ORF">ACFQHR_20380</name>
</gene>
<evidence type="ECO:0000313" key="3">
    <source>
        <dbReference type="Proteomes" id="UP001596405"/>
    </source>
</evidence>
<protein>
    <recommendedName>
        <fullName evidence="4">DUF4825 domain-containing protein</fullName>
    </recommendedName>
</protein>
<feature type="chain" id="PRO_5045181917" description="DUF4825 domain-containing protein" evidence="1">
    <location>
        <begin position="23"/>
        <end position="128"/>
    </location>
</feature>
<evidence type="ECO:0000256" key="1">
    <source>
        <dbReference type="SAM" id="SignalP"/>
    </source>
</evidence>
<comment type="caution">
    <text evidence="2">The sequence shown here is derived from an EMBL/GenBank/DDBJ whole genome shotgun (WGS) entry which is preliminary data.</text>
</comment>
<dbReference type="Proteomes" id="UP001596405">
    <property type="component" value="Unassembled WGS sequence"/>
</dbReference>
<evidence type="ECO:0008006" key="4">
    <source>
        <dbReference type="Google" id="ProtNLM"/>
    </source>
</evidence>
<keyword evidence="3" id="KW-1185">Reference proteome</keyword>
<proteinExistence type="predicted"/>
<keyword evidence="1" id="KW-0732">Signal</keyword>
<evidence type="ECO:0000313" key="2">
    <source>
        <dbReference type="EMBL" id="MFC7000003.1"/>
    </source>
</evidence>
<reference evidence="3" key="1">
    <citation type="journal article" date="2019" name="Int. J. Syst. Evol. Microbiol.">
        <title>The Global Catalogue of Microorganisms (GCM) 10K type strain sequencing project: providing services to taxonomists for standard genome sequencing and annotation.</title>
        <authorList>
            <consortium name="The Broad Institute Genomics Platform"/>
            <consortium name="The Broad Institute Genome Sequencing Center for Infectious Disease"/>
            <person name="Wu L."/>
            <person name="Ma J."/>
        </authorList>
    </citation>
    <scope>NUCLEOTIDE SEQUENCE [LARGE SCALE GENOMIC DNA]</scope>
    <source>
        <strain evidence="3">CGMCC 4.7393</strain>
    </source>
</reference>
<accession>A0ABW2DSE0</accession>
<name>A0ABW2DSE0_9BACT</name>
<dbReference type="RefSeq" id="WP_066621944.1">
    <property type="nucleotide sequence ID" value="NZ_JBHSYQ010000016.1"/>
</dbReference>
<dbReference type="EMBL" id="JBHSYQ010000016">
    <property type="protein sequence ID" value="MFC7000003.1"/>
    <property type="molecule type" value="Genomic_DNA"/>
</dbReference>
<feature type="signal peptide" evidence="1">
    <location>
        <begin position="1"/>
        <end position="22"/>
    </location>
</feature>
<sequence>MKKPSAILCILLILCCFPSCHLKEKFEQYKAVNESLISAFQHEKINTSYNWSTTEGENNVSVTFYDYPIDSVSYPELEEMANQVQQSVQTSYPGFKELDYIEVRFTKEKDLETADSFVTFKNDLKPER</sequence>